<dbReference type="Proteomes" id="UP000076874">
    <property type="component" value="Unassembled WGS sequence"/>
</dbReference>
<name>A0A167RC85_9HYPO</name>
<dbReference type="Pfam" id="PF08240">
    <property type="entry name" value="ADH_N"/>
    <property type="match status" value="1"/>
</dbReference>
<dbReference type="InterPro" id="IPR013154">
    <property type="entry name" value="ADH-like_N"/>
</dbReference>
<gene>
    <name evidence="3" type="ORF">SPI_06533</name>
</gene>
<keyword evidence="4" id="KW-1185">Reference proteome</keyword>
<dbReference type="InterPro" id="IPR020843">
    <property type="entry name" value="ER"/>
</dbReference>
<dbReference type="PANTHER" id="PTHR11695">
    <property type="entry name" value="ALCOHOL DEHYDROGENASE RELATED"/>
    <property type="match status" value="1"/>
</dbReference>
<dbReference type="PANTHER" id="PTHR11695:SF294">
    <property type="entry name" value="RETICULON-4-INTERACTING PROTEIN 1, MITOCHONDRIAL"/>
    <property type="match status" value="1"/>
</dbReference>
<reference evidence="3 4" key="1">
    <citation type="journal article" date="2016" name="Genome Biol. Evol.">
        <title>Divergent and convergent evolution of fungal pathogenicity.</title>
        <authorList>
            <person name="Shang Y."/>
            <person name="Xiao G."/>
            <person name="Zheng P."/>
            <person name="Cen K."/>
            <person name="Zhan S."/>
            <person name="Wang C."/>
        </authorList>
    </citation>
    <scope>NUCLEOTIDE SEQUENCE [LARGE SCALE GENOMIC DNA]</scope>
    <source>
        <strain evidence="3 4">RCEF 264</strain>
    </source>
</reference>
<dbReference type="InterPro" id="IPR050700">
    <property type="entry name" value="YIM1/Zinc_Alcohol_DH_Fams"/>
</dbReference>
<dbReference type="CDD" id="cd05289">
    <property type="entry name" value="MDR_like_2"/>
    <property type="match status" value="1"/>
</dbReference>
<dbReference type="Gene3D" id="3.40.50.720">
    <property type="entry name" value="NAD(P)-binding Rossmann-like Domain"/>
    <property type="match status" value="1"/>
</dbReference>
<dbReference type="InterPro" id="IPR036291">
    <property type="entry name" value="NAD(P)-bd_dom_sf"/>
</dbReference>
<dbReference type="OrthoDB" id="9992527at2759"/>
<dbReference type="SMART" id="SM00829">
    <property type="entry name" value="PKS_ER"/>
    <property type="match status" value="1"/>
</dbReference>
<sequence length="360" mass="38699">MASDMLAVVALKFTDPSGYQLSTVPRPAITDKDHVLIRVHAASINPVDVKKANGAFKPIVGEAFPYKIGYDAAGTVEATGTDVARLKAGDEVFVRLPETGRGSWSEYVTCPERFIARKPKTLSFGDAASLPLAGVTALQALRKYPGSLEGKTVLVTAGLSGTGAFACQLAKNVFRAGKVITTVSTAKIPKVPTLLGEGVVDQIVDYTKEDPAKAIPRGSVDFFFDTTGQAMQFLCLMVPRTGQIVSISTMPSGATVQASEALRRPDHPRMPLLIRLFLDAADAVLRLRAWRWGVAYQYIFLEPNGEDLTTLATYVDDGKLKPIVGARVDFRAIEAVREACMATFQGKGIVGKTVIDVIKH</sequence>
<comment type="caution">
    <text evidence="3">The sequence shown here is derived from an EMBL/GenBank/DDBJ whole genome shotgun (WGS) entry which is preliminary data.</text>
</comment>
<dbReference type="SUPFAM" id="SSF50129">
    <property type="entry name" value="GroES-like"/>
    <property type="match status" value="1"/>
</dbReference>
<organism evidence="3 4">
    <name type="scientific">Niveomyces insectorum RCEF 264</name>
    <dbReference type="NCBI Taxonomy" id="1081102"/>
    <lineage>
        <taxon>Eukaryota</taxon>
        <taxon>Fungi</taxon>
        <taxon>Dikarya</taxon>
        <taxon>Ascomycota</taxon>
        <taxon>Pezizomycotina</taxon>
        <taxon>Sordariomycetes</taxon>
        <taxon>Hypocreomycetidae</taxon>
        <taxon>Hypocreales</taxon>
        <taxon>Cordycipitaceae</taxon>
        <taxon>Niveomyces</taxon>
    </lineage>
</organism>
<evidence type="ECO:0000313" key="3">
    <source>
        <dbReference type="EMBL" id="OAA58460.1"/>
    </source>
</evidence>
<accession>A0A167RC85</accession>
<comment type="pathway">
    <text evidence="1">Secondary metabolite biosynthesis.</text>
</comment>
<evidence type="ECO:0000259" key="2">
    <source>
        <dbReference type="SMART" id="SM00829"/>
    </source>
</evidence>
<protein>
    <submittedName>
        <fullName evidence="3">Alcohol dehydrogenase superfamily, zinc-type</fullName>
    </submittedName>
</protein>
<dbReference type="Pfam" id="PF13602">
    <property type="entry name" value="ADH_zinc_N_2"/>
    <property type="match status" value="1"/>
</dbReference>
<dbReference type="Gene3D" id="3.90.180.10">
    <property type="entry name" value="Medium-chain alcohol dehydrogenases, catalytic domain"/>
    <property type="match status" value="1"/>
</dbReference>
<feature type="domain" description="Enoyl reductase (ER)" evidence="2">
    <location>
        <begin position="14"/>
        <end position="355"/>
    </location>
</feature>
<evidence type="ECO:0000313" key="4">
    <source>
        <dbReference type="Proteomes" id="UP000076874"/>
    </source>
</evidence>
<proteinExistence type="predicted"/>
<dbReference type="InterPro" id="IPR011032">
    <property type="entry name" value="GroES-like_sf"/>
</dbReference>
<dbReference type="STRING" id="1081102.A0A167RC85"/>
<dbReference type="EMBL" id="AZHD01000012">
    <property type="protein sequence ID" value="OAA58460.1"/>
    <property type="molecule type" value="Genomic_DNA"/>
</dbReference>
<dbReference type="SUPFAM" id="SSF51735">
    <property type="entry name" value="NAD(P)-binding Rossmann-fold domains"/>
    <property type="match status" value="1"/>
</dbReference>
<dbReference type="AlphaFoldDB" id="A0A167RC85"/>
<evidence type="ECO:0000256" key="1">
    <source>
        <dbReference type="ARBA" id="ARBA00005179"/>
    </source>
</evidence>
<dbReference type="GO" id="GO:0016491">
    <property type="term" value="F:oxidoreductase activity"/>
    <property type="evidence" value="ECO:0007669"/>
    <property type="project" value="InterPro"/>
</dbReference>